<dbReference type="CDD" id="cd03495">
    <property type="entry name" value="SQR_TypeC_SdhD_like"/>
    <property type="match status" value="1"/>
</dbReference>
<evidence type="ECO:0000256" key="11">
    <source>
        <dbReference type="ARBA" id="ARBA00022723"/>
    </source>
</evidence>
<keyword evidence="12" id="KW-0249">Electron transport</keyword>
<evidence type="ECO:0000256" key="8">
    <source>
        <dbReference type="ARBA" id="ARBA00022532"/>
    </source>
</evidence>
<evidence type="ECO:0000256" key="1">
    <source>
        <dbReference type="ARBA" id="ARBA00001971"/>
    </source>
</evidence>
<comment type="caution">
    <text evidence="17">The sequence shown here is derived from an EMBL/GenBank/DDBJ whole genome shotgun (WGS) entry which is preliminary data.</text>
</comment>
<keyword evidence="8" id="KW-0816">Tricarboxylic acid cycle</keyword>
<dbReference type="InterPro" id="IPR014312">
    <property type="entry name" value="Succ_DH_anchor"/>
</dbReference>
<dbReference type="EMBL" id="JALPRX010000040">
    <property type="protein sequence ID" value="MCK8784877.1"/>
    <property type="molecule type" value="Genomic_DNA"/>
</dbReference>
<evidence type="ECO:0000256" key="5">
    <source>
        <dbReference type="ARBA" id="ARBA00011558"/>
    </source>
</evidence>
<comment type="pathway">
    <text evidence="4">Carbohydrate metabolism; tricarboxylic acid cycle.</text>
</comment>
<evidence type="ECO:0000256" key="15">
    <source>
        <dbReference type="ARBA" id="ARBA00023136"/>
    </source>
</evidence>
<feature type="transmembrane region" description="Helical" evidence="16">
    <location>
        <begin position="63"/>
        <end position="86"/>
    </location>
</feature>
<evidence type="ECO:0000256" key="14">
    <source>
        <dbReference type="ARBA" id="ARBA00023004"/>
    </source>
</evidence>
<keyword evidence="13 16" id="KW-1133">Transmembrane helix</keyword>
<keyword evidence="9" id="KW-0349">Heme</keyword>
<keyword evidence="15 16" id="KW-0472">Membrane</keyword>
<gene>
    <name evidence="17" type="primary">sdhD</name>
    <name evidence="17" type="ORF">M0638_10835</name>
</gene>
<comment type="function">
    <text evidence="2">Membrane-anchoring subunit of succinate dehydrogenase (SDH).</text>
</comment>
<evidence type="ECO:0000256" key="12">
    <source>
        <dbReference type="ARBA" id="ARBA00022982"/>
    </source>
</evidence>
<dbReference type="AlphaFoldDB" id="A0A9X1YA14"/>
<dbReference type="InterPro" id="IPR034804">
    <property type="entry name" value="SQR/QFR_C/D"/>
</dbReference>
<name>A0A9X1YA14_9PROT</name>
<evidence type="ECO:0000256" key="7">
    <source>
        <dbReference type="ARBA" id="ARBA00022448"/>
    </source>
</evidence>
<keyword evidence="14" id="KW-0408">Iron</keyword>
<dbReference type="InterPro" id="IPR000701">
    <property type="entry name" value="SuccDH_FuR_B_TM-su"/>
</dbReference>
<sequence length="137" mass="14642">MATPPVHITRYATPLARVRGFGAAKSGTAHWWHQRITSIALLPLSLWFVFSAAMLAGKPYPVVALWIGHPFNAALLLATIAFSAHHVAAGLQVVVEDYVRNDGAKVAGILAVKGLCIFLALLSALAVLRLVVVRVLV</sequence>
<evidence type="ECO:0000256" key="6">
    <source>
        <dbReference type="ARBA" id="ARBA00019425"/>
    </source>
</evidence>
<evidence type="ECO:0000313" key="17">
    <source>
        <dbReference type="EMBL" id="MCK8784877.1"/>
    </source>
</evidence>
<dbReference type="Pfam" id="PF01127">
    <property type="entry name" value="Sdh_cyt"/>
    <property type="match status" value="1"/>
</dbReference>
<dbReference type="GO" id="GO:0016020">
    <property type="term" value="C:membrane"/>
    <property type="evidence" value="ECO:0007669"/>
    <property type="project" value="UniProtKB-SubCell"/>
</dbReference>
<evidence type="ECO:0000256" key="2">
    <source>
        <dbReference type="ARBA" id="ARBA00004050"/>
    </source>
</evidence>
<dbReference type="GO" id="GO:0006099">
    <property type="term" value="P:tricarboxylic acid cycle"/>
    <property type="evidence" value="ECO:0007669"/>
    <property type="project" value="UniProtKB-KW"/>
</dbReference>
<dbReference type="Gene3D" id="1.20.1300.10">
    <property type="entry name" value="Fumarate reductase/succinate dehydrogenase, transmembrane subunit"/>
    <property type="match status" value="1"/>
</dbReference>
<reference evidence="17" key="1">
    <citation type="submission" date="2022-04" db="EMBL/GenBank/DDBJ databases">
        <title>Roseomonas acroporae sp. nov., isolated from coral Acropora digitifera.</title>
        <authorList>
            <person name="Sun H."/>
        </authorList>
    </citation>
    <scope>NUCLEOTIDE SEQUENCE</scope>
    <source>
        <strain evidence="17">NAR14</strain>
    </source>
</reference>
<dbReference type="Proteomes" id="UP001139516">
    <property type="component" value="Unassembled WGS sequence"/>
</dbReference>
<accession>A0A9X1YA14</accession>
<dbReference type="RefSeq" id="WP_248667002.1">
    <property type="nucleotide sequence ID" value="NZ_JALPRX010000040.1"/>
</dbReference>
<comment type="cofactor">
    <cofactor evidence="1">
        <name>heme</name>
        <dbReference type="ChEBI" id="CHEBI:30413"/>
    </cofactor>
</comment>
<evidence type="ECO:0000313" key="18">
    <source>
        <dbReference type="Proteomes" id="UP001139516"/>
    </source>
</evidence>
<evidence type="ECO:0000256" key="16">
    <source>
        <dbReference type="SAM" id="Phobius"/>
    </source>
</evidence>
<dbReference type="SUPFAM" id="SSF81343">
    <property type="entry name" value="Fumarate reductase respiratory complex transmembrane subunits"/>
    <property type="match status" value="1"/>
</dbReference>
<keyword evidence="18" id="KW-1185">Reference proteome</keyword>
<dbReference type="GO" id="GO:0046872">
    <property type="term" value="F:metal ion binding"/>
    <property type="evidence" value="ECO:0007669"/>
    <property type="project" value="UniProtKB-KW"/>
</dbReference>
<comment type="subcellular location">
    <subcellularLocation>
        <location evidence="3">Membrane</location>
        <topology evidence="3">Multi-pass membrane protein</topology>
    </subcellularLocation>
</comment>
<proteinExistence type="predicted"/>
<evidence type="ECO:0000256" key="3">
    <source>
        <dbReference type="ARBA" id="ARBA00004141"/>
    </source>
</evidence>
<keyword evidence="11" id="KW-0479">Metal-binding</keyword>
<dbReference type="NCBIfam" id="TIGR02968">
    <property type="entry name" value="succ_dehyd_anc"/>
    <property type="match status" value="1"/>
</dbReference>
<comment type="subunit">
    <text evidence="5">Part of an enzyme complex containing four subunits: a flavoprotein, an iron-sulfur protein, plus two membrane-anchoring proteins, SdhC and SdhD.</text>
</comment>
<evidence type="ECO:0000256" key="10">
    <source>
        <dbReference type="ARBA" id="ARBA00022692"/>
    </source>
</evidence>
<keyword evidence="10 16" id="KW-0812">Transmembrane</keyword>
<evidence type="ECO:0000256" key="9">
    <source>
        <dbReference type="ARBA" id="ARBA00022617"/>
    </source>
</evidence>
<feature type="transmembrane region" description="Helical" evidence="16">
    <location>
        <begin position="106"/>
        <end position="132"/>
    </location>
</feature>
<evidence type="ECO:0000256" key="4">
    <source>
        <dbReference type="ARBA" id="ARBA00005163"/>
    </source>
</evidence>
<keyword evidence="7" id="KW-0813">Transport</keyword>
<dbReference type="GO" id="GO:0020037">
    <property type="term" value="F:heme binding"/>
    <property type="evidence" value="ECO:0007669"/>
    <property type="project" value="InterPro"/>
</dbReference>
<feature type="transmembrane region" description="Helical" evidence="16">
    <location>
        <begin position="36"/>
        <end position="56"/>
    </location>
</feature>
<evidence type="ECO:0000256" key="13">
    <source>
        <dbReference type="ARBA" id="ARBA00022989"/>
    </source>
</evidence>
<organism evidence="17 18">
    <name type="scientific">Roseomonas acroporae</name>
    <dbReference type="NCBI Taxonomy" id="2937791"/>
    <lineage>
        <taxon>Bacteria</taxon>
        <taxon>Pseudomonadati</taxon>
        <taxon>Pseudomonadota</taxon>
        <taxon>Alphaproteobacteria</taxon>
        <taxon>Acetobacterales</taxon>
        <taxon>Roseomonadaceae</taxon>
        <taxon>Roseomonas</taxon>
    </lineage>
</organism>
<protein>
    <recommendedName>
        <fullName evidence="6">Succinate dehydrogenase hydrophobic membrane anchor subunit</fullName>
    </recommendedName>
</protein>